<proteinExistence type="predicted"/>
<evidence type="ECO:0008006" key="2">
    <source>
        <dbReference type="Google" id="ProtNLM"/>
    </source>
</evidence>
<evidence type="ECO:0000313" key="1">
    <source>
        <dbReference type="EMBL" id="GAH31690.1"/>
    </source>
</evidence>
<dbReference type="AlphaFoldDB" id="X1FGN4"/>
<protein>
    <recommendedName>
        <fullName evidence="2">Glucose-1-phosphate thymidylyltransferase</fullName>
    </recommendedName>
</protein>
<accession>X1FGN4</accession>
<sequence length="45" mass="5174">QGLYIACIEEIAYNKGYITRQDVQKIADTISNTDYGKYLKKISDE</sequence>
<reference evidence="1" key="1">
    <citation type="journal article" date="2014" name="Front. Microbiol.">
        <title>High frequency of phylogenetically diverse reductive dehalogenase-homologous genes in deep subseafloor sedimentary metagenomes.</title>
        <authorList>
            <person name="Kawai M."/>
            <person name="Futagami T."/>
            <person name="Toyoda A."/>
            <person name="Takaki Y."/>
            <person name="Nishi S."/>
            <person name="Hori S."/>
            <person name="Arai W."/>
            <person name="Tsubouchi T."/>
            <person name="Morono Y."/>
            <person name="Uchiyama I."/>
            <person name="Ito T."/>
            <person name="Fujiyama A."/>
            <person name="Inagaki F."/>
            <person name="Takami H."/>
        </authorList>
    </citation>
    <scope>NUCLEOTIDE SEQUENCE</scope>
    <source>
        <strain evidence="1">Expedition CK06-06</strain>
    </source>
</reference>
<name>X1FGN4_9ZZZZ</name>
<comment type="caution">
    <text evidence="1">The sequence shown here is derived from an EMBL/GenBank/DDBJ whole genome shotgun (WGS) entry which is preliminary data.</text>
</comment>
<feature type="non-terminal residue" evidence="1">
    <location>
        <position position="1"/>
    </location>
</feature>
<dbReference type="EMBL" id="BARU01012880">
    <property type="protein sequence ID" value="GAH31690.1"/>
    <property type="molecule type" value="Genomic_DNA"/>
</dbReference>
<gene>
    <name evidence="1" type="ORF">S03H2_23542</name>
</gene>
<organism evidence="1">
    <name type="scientific">marine sediment metagenome</name>
    <dbReference type="NCBI Taxonomy" id="412755"/>
    <lineage>
        <taxon>unclassified sequences</taxon>
        <taxon>metagenomes</taxon>
        <taxon>ecological metagenomes</taxon>
    </lineage>
</organism>